<feature type="transmembrane region" description="Helical" evidence="7">
    <location>
        <begin position="41"/>
        <end position="64"/>
    </location>
</feature>
<keyword evidence="3" id="KW-1003">Cell membrane</keyword>
<evidence type="ECO:0000256" key="2">
    <source>
        <dbReference type="ARBA" id="ARBA00022448"/>
    </source>
</evidence>
<keyword evidence="5 7" id="KW-1133">Transmembrane helix</keyword>
<dbReference type="RefSeq" id="WP_284916405.1">
    <property type="nucleotide sequence ID" value="NZ_CP126980.1"/>
</dbReference>
<feature type="transmembrane region" description="Helical" evidence="7">
    <location>
        <begin position="102"/>
        <end position="119"/>
    </location>
</feature>
<dbReference type="CDD" id="cd06173">
    <property type="entry name" value="MFS_MefA_like"/>
    <property type="match status" value="1"/>
</dbReference>
<accession>A0ABY8WBA5</accession>
<evidence type="ECO:0000256" key="6">
    <source>
        <dbReference type="ARBA" id="ARBA00023136"/>
    </source>
</evidence>
<evidence type="ECO:0000313" key="10">
    <source>
        <dbReference type="Proteomes" id="UP001240150"/>
    </source>
</evidence>
<dbReference type="InterPro" id="IPR010290">
    <property type="entry name" value="TM_effector"/>
</dbReference>
<feature type="transmembrane region" description="Helical" evidence="7">
    <location>
        <begin position="379"/>
        <end position="398"/>
    </location>
</feature>
<evidence type="ECO:0000256" key="3">
    <source>
        <dbReference type="ARBA" id="ARBA00022475"/>
    </source>
</evidence>
<comment type="subcellular location">
    <subcellularLocation>
        <location evidence="1">Cell membrane</location>
        <topology evidence="1">Multi-pass membrane protein</topology>
    </subcellularLocation>
</comment>
<feature type="transmembrane region" description="Helical" evidence="7">
    <location>
        <begin position="310"/>
        <end position="332"/>
    </location>
</feature>
<reference evidence="9 10" key="1">
    <citation type="submission" date="2023-06" db="EMBL/GenBank/DDBJ databases">
        <authorList>
            <person name="Yushchuk O."/>
            <person name="Binda E."/>
            <person name="Ruckert-Reed C."/>
            <person name="Fedorenko V."/>
            <person name="Kalinowski J."/>
            <person name="Marinelli F."/>
        </authorList>
    </citation>
    <scope>NUCLEOTIDE SEQUENCE [LARGE SCALE GENOMIC DNA]</scope>
    <source>
        <strain evidence="9 10">NRRL 3884</strain>
    </source>
</reference>
<dbReference type="PANTHER" id="PTHR23513:SF6">
    <property type="entry name" value="MAJOR FACILITATOR SUPERFAMILY ASSOCIATED DOMAIN-CONTAINING PROTEIN"/>
    <property type="match status" value="1"/>
</dbReference>
<protein>
    <submittedName>
        <fullName evidence="9">MFS transporter</fullName>
    </submittedName>
</protein>
<dbReference type="Proteomes" id="UP001240150">
    <property type="component" value="Chromosome"/>
</dbReference>
<dbReference type="SUPFAM" id="SSF103473">
    <property type="entry name" value="MFS general substrate transporter"/>
    <property type="match status" value="1"/>
</dbReference>
<keyword evidence="6 7" id="KW-0472">Membrane</keyword>
<sequence length="412" mass="41877">MTGILADPDFRRLWGGLTVSKLGTSVAGVVTPLLAVRVLDAGALTVSLLTAAAWLPWLLIGLPAGAWVDRMAKRPVLLACDAASALLVASVPVTAWLGHLTVAHLLVVALLTGVASVFFEVAHTGYVPAMFAAGDLVRANALTHGSDSAAQIAGPALGGALAAFAGAVTGLVVDAASFAVSFLGLALIRRPERPVAHRPRRHLAHEIRAGVSWLLRDPYLRNLMAHGAVANLALTGYTALTVVFLIRDVGVGTGTVGLLVSASGLGGVAAAGAAPLLIRRFGAARAMVACKAATGVAALLIPFAGPGLGLIPFVAGTVLVGGFVVAGNVIAGSFRQAYVPAELLGRVLTAMQFVNLGTIPVGAVLGGMLATAYGNRTAVAVMTVTYALTGLIVICGPFRARRELPEPVSARQ</sequence>
<dbReference type="EMBL" id="CP126980">
    <property type="protein sequence ID" value="WIM95121.1"/>
    <property type="molecule type" value="Genomic_DNA"/>
</dbReference>
<evidence type="ECO:0000256" key="7">
    <source>
        <dbReference type="SAM" id="Phobius"/>
    </source>
</evidence>
<feature type="transmembrane region" description="Helical" evidence="7">
    <location>
        <begin position="223"/>
        <end position="246"/>
    </location>
</feature>
<evidence type="ECO:0000313" key="9">
    <source>
        <dbReference type="EMBL" id="WIM95121.1"/>
    </source>
</evidence>
<evidence type="ECO:0000256" key="5">
    <source>
        <dbReference type="ARBA" id="ARBA00022989"/>
    </source>
</evidence>
<dbReference type="Gene3D" id="1.20.1250.20">
    <property type="entry name" value="MFS general substrate transporter like domains"/>
    <property type="match status" value="1"/>
</dbReference>
<feature type="transmembrane region" description="Helical" evidence="7">
    <location>
        <begin position="285"/>
        <end position="304"/>
    </location>
</feature>
<feature type="transmembrane region" description="Helical" evidence="7">
    <location>
        <begin position="163"/>
        <end position="188"/>
    </location>
</feature>
<keyword evidence="4 7" id="KW-0812">Transmembrane</keyword>
<dbReference type="InterPro" id="IPR020846">
    <property type="entry name" value="MFS_dom"/>
</dbReference>
<proteinExistence type="predicted"/>
<evidence type="ECO:0000256" key="4">
    <source>
        <dbReference type="ARBA" id="ARBA00022692"/>
    </source>
</evidence>
<gene>
    <name evidence="9" type="ORF">ACTOB_007192</name>
</gene>
<feature type="transmembrane region" description="Helical" evidence="7">
    <location>
        <begin position="12"/>
        <end position="35"/>
    </location>
</feature>
<dbReference type="InterPro" id="IPR036259">
    <property type="entry name" value="MFS_trans_sf"/>
</dbReference>
<evidence type="ECO:0000259" key="8">
    <source>
        <dbReference type="PROSITE" id="PS50850"/>
    </source>
</evidence>
<evidence type="ECO:0000256" key="1">
    <source>
        <dbReference type="ARBA" id="ARBA00004651"/>
    </source>
</evidence>
<feature type="domain" description="Major facilitator superfamily (MFS) profile" evidence="8">
    <location>
        <begin position="220"/>
        <end position="412"/>
    </location>
</feature>
<name>A0ABY8WBA5_9ACTN</name>
<organism evidence="9 10">
    <name type="scientific">Actinoplanes oblitus</name>
    <dbReference type="NCBI Taxonomy" id="3040509"/>
    <lineage>
        <taxon>Bacteria</taxon>
        <taxon>Bacillati</taxon>
        <taxon>Actinomycetota</taxon>
        <taxon>Actinomycetes</taxon>
        <taxon>Micromonosporales</taxon>
        <taxon>Micromonosporaceae</taxon>
        <taxon>Actinoplanes</taxon>
    </lineage>
</organism>
<dbReference type="Pfam" id="PF05977">
    <property type="entry name" value="MFS_3"/>
    <property type="match status" value="1"/>
</dbReference>
<feature type="transmembrane region" description="Helical" evidence="7">
    <location>
        <begin position="76"/>
        <end position="96"/>
    </location>
</feature>
<dbReference type="PROSITE" id="PS50850">
    <property type="entry name" value="MFS"/>
    <property type="match status" value="1"/>
</dbReference>
<keyword evidence="10" id="KW-1185">Reference proteome</keyword>
<keyword evidence="2" id="KW-0813">Transport</keyword>
<dbReference type="PANTHER" id="PTHR23513">
    <property type="entry name" value="INTEGRAL MEMBRANE EFFLUX PROTEIN-RELATED"/>
    <property type="match status" value="1"/>
</dbReference>
<feature type="transmembrane region" description="Helical" evidence="7">
    <location>
        <begin position="353"/>
        <end position="373"/>
    </location>
</feature>
<feature type="transmembrane region" description="Helical" evidence="7">
    <location>
        <begin position="258"/>
        <end position="278"/>
    </location>
</feature>